<dbReference type="HOGENOM" id="CLU_868442_0_0_11"/>
<geneLocation type="plasmid" evidence="2 3">
    <name>pROB01</name>
</geneLocation>
<evidence type="ECO:0000313" key="3">
    <source>
        <dbReference type="Proteomes" id="UP000002212"/>
    </source>
</evidence>
<organism evidence="2 3">
    <name type="scientific">Rhodococcus opacus (strain B4)</name>
    <dbReference type="NCBI Taxonomy" id="632772"/>
    <lineage>
        <taxon>Bacteria</taxon>
        <taxon>Bacillati</taxon>
        <taxon>Actinomycetota</taxon>
        <taxon>Actinomycetes</taxon>
        <taxon>Mycobacteriales</taxon>
        <taxon>Nocardiaceae</taxon>
        <taxon>Rhodococcus</taxon>
    </lineage>
</organism>
<dbReference type="Gene3D" id="1.10.260.40">
    <property type="entry name" value="lambda repressor-like DNA-binding domains"/>
    <property type="match status" value="1"/>
</dbReference>
<keyword evidence="2" id="KW-0614">Plasmid</keyword>
<accession>C1BCM3</accession>
<protein>
    <submittedName>
        <fullName evidence="2">Uncharacterized protein</fullName>
    </submittedName>
</protein>
<dbReference type="GO" id="GO:0003677">
    <property type="term" value="F:DNA binding"/>
    <property type="evidence" value="ECO:0007669"/>
    <property type="project" value="InterPro"/>
</dbReference>
<keyword evidence="1" id="KW-0175">Coiled coil</keyword>
<dbReference type="AlphaFoldDB" id="C1BCM3"/>
<dbReference type="InterPro" id="IPR010982">
    <property type="entry name" value="Lambda_DNA-bd_dom_sf"/>
</dbReference>
<name>C1BCM3_RHOOB</name>
<feature type="coiled-coil region" evidence="1">
    <location>
        <begin position="178"/>
        <end position="205"/>
    </location>
</feature>
<gene>
    <name evidence="2" type="ordered locus">ROP_pROB01-05790</name>
</gene>
<dbReference type="InterPro" id="IPR001387">
    <property type="entry name" value="Cro/C1-type_HTH"/>
</dbReference>
<dbReference type="EMBL" id="AP011116">
    <property type="protein sequence ID" value="BAH56078.1"/>
    <property type="molecule type" value="Genomic_DNA"/>
</dbReference>
<evidence type="ECO:0000256" key="1">
    <source>
        <dbReference type="SAM" id="Coils"/>
    </source>
</evidence>
<dbReference type="SUPFAM" id="SSF47413">
    <property type="entry name" value="lambda repressor-like DNA-binding domains"/>
    <property type="match status" value="1"/>
</dbReference>
<proteinExistence type="predicted"/>
<dbReference type="CDD" id="cd00093">
    <property type="entry name" value="HTH_XRE"/>
    <property type="match status" value="1"/>
</dbReference>
<dbReference type="PATRIC" id="fig|632772.20.peg.8354"/>
<dbReference type="Proteomes" id="UP000002212">
    <property type="component" value="Plasmid pROB01"/>
</dbReference>
<evidence type="ECO:0000313" key="2">
    <source>
        <dbReference type="EMBL" id="BAH56078.1"/>
    </source>
</evidence>
<reference evidence="2 3" key="1">
    <citation type="submission" date="2009-03" db="EMBL/GenBank/DDBJ databases">
        <title>Comparison of the complete genome sequences of Rhodococcus erythropolis PR4 and Rhodococcus opacus B4.</title>
        <authorList>
            <person name="Takarada H."/>
            <person name="Sekine M."/>
            <person name="Hosoyama A."/>
            <person name="Yamada R."/>
            <person name="Fujisawa T."/>
            <person name="Omata S."/>
            <person name="Shimizu A."/>
            <person name="Tsukatani N."/>
            <person name="Tanikawa S."/>
            <person name="Fujita N."/>
            <person name="Harayama S."/>
        </authorList>
    </citation>
    <scope>NUCLEOTIDE SEQUENCE [LARGE SCALE GENOMIC DNA]</scope>
    <source>
        <strain evidence="2 3">B4</strain>
        <plasmid evidence="2 3">pROB01</plasmid>
    </source>
</reference>
<sequence>MMKNQRWFGALVQHRREELGLTPIQLHRIGGPSLETLAKIESGEGTVKHTTLVRIDQSLGWPEGASLRILTGTDSVAPPEIYWGRTLTAADTLPEAVDGRGVGHTASADPAFGDEAREVEDPAARAGLIRVRVDFEAFFVDIGIDGVVEAEKALIGWELAAVDEQLATHRETATDQESERAHEQVQALLRRREVLEAELTEVEERYLRDVAAYTAAYAAAVEAEARRLGWTGPVIVECVGAGAGAGVTEADADAADAVRELVERLRRHARTTTPLPGSSYGTARAYSEMERRAADDYRTRLRHNRTQRSVLTSRVIRSSD</sequence>
<dbReference type="KEGG" id="rop:ROP_pROB01-05790"/>